<dbReference type="AlphaFoldDB" id="A0A6G6UXL3"/>
<protein>
    <submittedName>
        <fullName evidence="1">Uncharacterized protein</fullName>
    </submittedName>
</protein>
<gene>
    <name evidence="1" type="ORF">F9Z43_02025</name>
</gene>
<reference evidence="1 2" key="1">
    <citation type="submission" date="2019-10" db="EMBL/GenBank/DDBJ databases">
        <title>XDR Pseudomonas monteilii producing IMP-16 from LCR.</title>
        <authorList>
            <person name="Ballaben A."/>
            <person name="Doi Y."/>
        </authorList>
    </citation>
    <scope>NUCLEOTIDE SEQUENCE [LARGE SCALE GENOMIC DNA]</scope>
    <source>
        <strain evidence="1 2">597/14</strain>
    </source>
</reference>
<organism evidence="1 2">
    <name type="scientific">Pseudomonas monteilii</name>
    <dbReference type="NCBI Taxonomy" id="76759"/>
    <lineage>
        <taxon>Bacteria</taxon>
        <taxon>Pseudomonadati</taxon>
        <taxon>Pseudomonadota</taxon>
        <taxon>Gammaproteobacteria</taxon>
        <taxon>Pseudomonadales</taxon>
        <taxon>Pseudomonadaceae</taxon>
        <taxon>Pseudomonas</taxon>
    </lineage>
</organism>
<sequence>MNDRVGPFAGKPAPTGDAIPVGAGLPAKRPWSRANHARPNAVNPCPQAIWNPCANGSRSSTIIVLYPITRAHPATLGLTAG</sequence>
<dbReference type="Proteomes" id="UP000440965">
    <property type="component" value="Unassembled WGS sequence"/>
</dbReference>
<dbReference type="EMBL" id="WEIK01000001">
    <property type="protein sequence ID" value="MVF48140.1"/>
    <property type="molecule type" value="Genomic_DNA"/>
</dbReference>
<evidence type="ECO:0000313" key="1">
    <source>
        <dbReference type="EMBL" id="MVF48140.1"/>
    </source>
</evidence>
<proteinExistence type="predicted"/>
<comment type="caution">
    <text evidence="1">The sequence shown here is derived from an EMBL/GenBank/DDBJ whole genome shotgun (WGS) entry which is preliminary data.</text>
</comment>
<evidence type="ECO:0000313" key="2">
    <source>
        <dbReference type="Proteomes" id="UP000440965"/>
    </source>
</evidence>
<name>A0A6G6UXL3_9PSED</name>
<accession>A0A6G6UXL3</accession>